<dbReference type="SUPFAM" id="SSF51998">
    <property type="entry name" value="PFL-like glycyl radical enzymes"/>
    <property type="match status" value="1"/>
</dbReference>
<organism evidence="1">
    <name type="scientific">marine metagenome</name>
    <dbReference type="NCBI Taxonomy" id="408172"/>
    <lineage>
        <taxon>unclassified sequences</taxon>
        <taxon>metagenomes</taxon>
        <taxon>ecological metagenomes</taxon>
    </lineage>
</organism>
<evidence type="ECO:0000313" key="1">
    <source>
        <dbReference type="EMBL" id="SVE53921.1"/>
    </source>
</evidence>
<dbReference type="EMBL" id="UINC01224340">
    <property type="protein sequence ID" value="SVE53921.1"/>
    <property type="molecule type" value="Genomic_DNA"/>
</dbReference>
<proteinExistence type="predicted"/>
<protein>
    <submittedName>
        <fullName evidence="1">Uncharacterized protein</fullName>
    </submittedName>
</protein>
<reference evidence="1" key="1">
    <citation type="submission" date="2018-05" db="EMBL/GenBank/DDBJ databases">
        <authorList>
            <person name="Lanie J.A."/>
            <person name="Ng W.-L."/>
            <person name="Kazmierczak K.M."/>
            <person name="Andrzejewski T.M."/>
            <person name="Davidsen T.M."/>
            <person name="Wayne K.J."/>
            <person name="Tettelin H."/>
            <person name="Glass J.I."/>
            <person name="Rusch D."/>
            <person name="Podicherti R."/>
            <person name="Tsui H.-C.T."/>
            <person name="Winkler M.E."/>
        </authorList>
    </citation>
    <scope>NUCLEOTIDE SEQUENCE</scope>
</reference>
<feature type="non-terminal residue" evidence="1">
    <location>
        <position position="1"/>
    </location>
</feature>
<sequence length="231" mass="25941">LTEINVSDIVDEVNLVERVSAAAFLGTLQAGYTDFHYLRPIWKETTEKDALIGVSMTGIASGKIFEYDLTKLAELVKNVNAVTAEMIGINSAARTTCVKPAGTTSLTLGTSSGIHAWHNDYYIRRLRVKKHEPIYTYLHVNNPLLLEDDKFDKEDGAIISVPQRAPKGSILRNESSLDLLSRVRKFSTEWVKNGHNNGMNTHNVSATVSVKEDEWDTVKEWMWKNREAYNG</sequence>
<name>A0A383EB29_9ZZZZ</name>
<accession>A0A383EB29</accession>
<dbReference type="Gene3D" id="3.20.70.20">
    <property type="match status" value="1"/>
</dbReference>
<feature type="non-terminal residue" evidence="1">
    <location>
        <position position="231"/>
    </location>
</feature>
<dbReference type="AlphaFoldDB" id="A0A383EB29"/>
<gene>
    <name evidence="1" type="ORF">METZ01_LOCUS506775</name>
</gene>